<evidence type="ECO:0000256" key="1">
    <source>
        <dbReference type="SAM" id="MobiDB-lite"/>
    </source>
</evidence>
<evidence type="ECO:0000313" key="3">
    <source>
        <dbReference type="Proteomes" id="UP001178507"/>
    </source>
</evidence>
<dbReference type="AlphaFoldDB" id="A0AA36IRA2"/>
<dbReference type="Proteomes" id="UP001178507">
    <property type="component" value="Unassembled WGS sequence"/>
</dbReference>
<organism evidence="2 3">
    <name type="scientific">Effrenium voratum</name>
    <dbReference type="NCBI Taxonomy" id="2562239"/>
    <lineage>
        <taxon>Eukaryota</taxon>
        <taxon>Sar</taxon>
        <taxon>Alveolata</taxon>
        <taxon>Dinophyceae</taxon>
        <taxon>Suessiales</taxon>
        <taxon>Symbiodiniaceae</taxon>
        <taxon>Effrenium</taxon>
    </lineage>
</organism>
<feature type="region of interest" description="Disordered" evidence="1">
    <location>
        <begin position="298"/>
        <end position="322"/>
    </location>
</feature>
<feature type="compositionally biased region" description="Basic and acidic residues" evidence="1">
    <location>
        <begin position="308"/>
        <end position="322"/>
    </location>
</feature>
<reference evidence="2" key="1">
    <citation type="submission" date="2023-08" db="EMBL/GenBank/DDBJ databases">
        <authorList>
            <person name="Chen Y."/>
            <person name="Shah S."/>
            <person name="Dougan E. K."/>
            <person name="Thang M."/>
            <person name="Chan C."/>
        </authorList>
    </citation>
    <scope>NUCLEOTIDE SEQUENCE</scope>
</reference>
<accession>A0AA36IRA2</accession>
<proteinExistence type="predicted"/>
<comment type="caution">
    <text evidence="2">The sequence shown here is derived from an EMBL/GenBank/DDBJ whole genome shotgun (WGS) entry which is preliminary data.</text>
</comment>
<evidence type="ECO:0000313" key="2">
    <source>
        <dbReference type="EMBL" id="CAJ1392056.1"/>
    </source>
</evidence>
<protein>
    <submittedName>
        <fullName evidence="2">Uncharacterized protein</fullName>
    </submittedName>
</protein>
<name>A0AA36IRA2_9DINO</name>
<keyword evidence="3" id="KW-1185">Reference proteome</keyword>
<gene>
    <name evidence="2" type="ORF">EVOR1521_LOCUS17250</name>
</gene>
<dbReference type="EMBL" id="CAUJNA010002247">
    <property type="protein sequence ID" value="CAJ1392056.1"/>
    <property type="molecule type" value="Genomic_DNA"/>
</dbReference>
<sequence>MTGDAASRALREAQLFRTCLHLRRQQRQRLLSEALRASTAEANEAALIFAQDRVDFALQQATLLAKELPPDSPLRHWDASLWSQEAQRSQRLLLRRRQLRQELDQQWSQAQLALNRLRALQSLATKSIEPAGADEPKARGQLLALLQSCEQTLLKGTSQCDLAAEMADTEGSDVFLESVVPVLHGKTQGAVPEKRASSASAEEEVRLRLMLQDLSDHNEALRRELQQCRETGVSNSSSEPTAAFLKHHNVDVHLDTPEDAEEAAQALREGTELRKALAVVYEQLARWQQEDPEAGKVLARLEGAPGSEQERRRRPEGGEFAA</sequence>